<evidence type="ECO:0008006" key="7">
    <source>
        <dbReference type="Google" id="ProtNLM"/>
    </source>
</evidence>
<dbReference type="EMBL" id="VAHF01000003">
    <property type="protein sequence ID" value="TXG67463.1"/>
    <property type="molecule type" value="Genomic_DNA"/>
</dbReference>
<dbReference type="InterPro" id="IPR042086">
    <property type="entry name" value="MeTrfase_capping"/>
</dbReference>
<name>A0A5C7IDS0_9ROSI</name>
<sequence>MAPSGDDIIVSERKLEMILSMKGGKGEASYANNSQAQAKHARSMLHLLKETLETVQLKPSSETAFAVADLGCSSGTNTLFTVNMIIQHIIKRYESLGYVLPEFSAYFSDLPSNDFNTLFQLLPPLAMGSMEECLVTDNHRSFFAAAVPGSFYRRLFPTRSINFFHSAFSLHWLSQVIFLDNCYYYHYKVPESVMDKRSTAYNKGRVFIHGADEETAGAYKKQYQSDLASFLRFRSLEMRSGGSMFLVCLGRTSVDPTDQSGPGLLFGTHFQDAWNDLGLITSEKRDTFNIPVYASSLQDFREVVEADGSFTINKLEVFKGGSPLVVNQPDNAAEVGRALANSCRSVAGVLVDAHIGEQLSEELFSRVEHKGTAHAKETLEQIQFYHIVASLSFVQVKTKKKMRCSSQLHTRTGARCRWCAEAVTMPSSSRGLACSSETATRSGRRFWHVARGSPMMRVWNFWVFELMVEVWKKMMMPDDA</sequence>
<evidence type="ECO:0000256" key="4">
    <source>
        <dbReference type="ARBA" id="ARBA00022842"/>
    </source>
</evidence>
<protein>
    <recommendedName>
        <fullName evidence="7">Indole-3-acetate O-methyltransferase 1</fullName>
    </recommendedName>
</protein>
<dbReference type="GO" id="GO:0046872">
    <property type="term" value="F:metal ion binding"/>
    <property type="evidence" value="ECO:0007669"/>
    <property type="project" value="UniProtKB-KW"/>
</dbReference>
<keyword evidence="1" id="KW-0489">Methyltransferase</keyword>
<dbReference type="GO" id="GO:0032259">
    <property type="term" value="P:methylation"/>
    <property type="evidence" value="ECO:0007669"/>
    <property type="project" value="UniProtKB-KW"/>
</dbReference>
<dbReference type="Proteomes" id="UP000323000">
    <property type="component" value="Chromosome 3"/>
</dbReference>
<comment type="caution">
    <text evidence="5">The sequence shown here is derived from an EMBL/GenBank/DDBJ whole genome shotgun (WGS) entry which is preliminary data.</text>
</comment>
<evidence type="ECO:0000256" key="2">
    <source>
        <dbReference type="ARBA" id="ARBA00022679"/>
    </source>
</evidence>
<dbReference type="Pfam" id="PF03492">
    <property type="entry name" value="Methyltransf_7"/>
    <property type="match status" value="1"/>
</dbReference>
<keyword evidence="6" id="KW-1185">Reference proteome</keyword>
<evidence type="ECO:0000313" key="5">
    <source>
        <dbReference type="EMBL" id="TXG67463.1"/>
    </source>
</evidence>
<dbReference type="PANTHER" id="PTHR31009">
    <property type="entry name" value="S-ADENOSYL-L-METHIONINE:CARBOXYL METHYLTRANSFERASE FAMILY PROTEIN"/>
    <property type="match status" value="1"/>
</dbReference>
<evidence type="ECO:0000256" key="3">
    <source>
        <dbReference type="ARBA" id="ARBA00022723"/>
    </source>
</evidence>
<evidence type="ECO:0000256" key="1">
    <source>
        <dbReference type="ARBA" id="ARBA00022603"/>
    </source>
</evidence>
<dbReference type="Gene3D" id="1.10.1200.270">
    <property type="entry name" value="Methyltransferase, alpha-helical capping domain"/>
    <property type="match status" value="1"/>
</dbReference>
<organism evidence="5 6">
    <name type="scientific">Acer yangbiense</name>
    <dbReference type="NCBI Taxonomy" id="1000413"/>
    <lineage>
        <taxon>Eukaryota</taxon>
        <taxon>Viridiplantae</taxon>
        <taxon>Streptophyta</taxon>
        <taxon>Embryophyta</taxon>
        <taxon>Tracheophyta</taxon>
        <taxon>Spermatophyta</taxon>
        <taxon>Magnoliopsida</taxon>
        <taxon>eudicotyledons</taxon>
        <taxon>Gunneridae</taxon>
        <taxon>Pentapetalae</taxon>
        <taxon>rosids</taxon>
        <taxon>malvids</taxon>
        <taxon>Sapindales</taxon>
        <taxon>Sapindaceae</taxon>
        <taxon>Hippocastanoideae</taxon>
        <taxon>Acereae</taxon>
        <taxon>Acer</taxon>
    </lineage>
</organism>
<dbReference type="Gene3D" id="3.40.50.150">
    <property type="entry name" value="Vaccinia Virus protein VP39"/>
    <property type="match status" value="1"/>
</dbReference>
<dbReference type="GO" id="GO:0008168">
    <property type="term" value="F:methyltransferase activity"/>
    <property type="evidence" value="ECO:0007669"/>
    <property type="project" value="UniProtKB-KW"/>
</dbReference>
<dbReference type="SUPFAM" id="SSF53335">
    <property type="entry name" value="S-adenosyl-L-methionine-dependent methyltransferases"/>
    <property type="match status" value="1"/>
</dbReference>
<reference evidence="6" key="1">
    <citation type="journal article" date="2019" name="Gigascience">
        <title>De novo genome assembly of the endangered Acer yangbiense, a plant species with extremely small populations endemic to Yunnan Province, China.</title>
        <authorList>
            <person name="Yang J."/>
            <person name="Wariss H.M."/>
            <person name="Tao L."/>
            <person name="Zhang R."/>
            <person name="Yun Q."/>
            <person name="Hollingsworth P."/>
            <person name="Dao Z."/>
            <person name="Luo G."/>
            <person name="Guo H."/>
            <person name="Ma Y."/>
            <person name="Sun W."/>
        </authorList>
    </citation>
    <scope>NUCLEOTIDE SEQUENCE [LARGE SCALE GENOMIC DNA]</scope>
    <source>
        <strain evidence="6">cv. Malutang</strain>
    </source>
</reference>
<dbReference type="OrthoDB" id="1523883at2759"/>
<accession>A0A5C7IDS0</accession>
<evidence type="ECO:0000313" key="6">
    <source>
        <dbReference type="Proteomes" id="UP000323000"/>
    </source>
</evidence>
<keyword evidence="2" id="KW-0808">Transferase</keyword>
<proteinExistence type="predicted"/>
<keyword evidence="3" id="KW-0479">Metal-binding</keyword>
<dbReference type="InterPro" id="IPR005299">
    <property type="entry name" value="MeTrfase_7"/>
</dbReference>
<keyword evidence="4" id="KW-0460">Magnesium</keyword>
<gene>
    <name evidence="5" type="ORF">EZV62_008738</name>
</gene>
<dbReference type="AlphaFoldDB" id="A0A5C7IDS0"/>
<dbReference type="InterPro" id="IPR029063">
    <property type="entry name" value="SAM-dependent_MTases_sf"/>
</dbReference>